<reference evidence="2" key="1">
    <citation type="submission" date="2019-08" db="EMBL/GenBank/DDBJ databases">
        <authorList>
            <person name="Kucharzyk K."/>
            <person name="Murdoch R.W."/>
            <person name="Higgins S."/>
            <person name="Loffler F."/>
        </authorList>
    </citation>
    <scope>NUCLEOTIDE SEQUENCE</scope>
</reference>
<sequence length="223" mass="23591">MPAVVDDDAPDVPGEDRVGGDEPGVLQHLLFGDGPAVVVPRIPAGFRRGKHSFFPGVGGGPAFHQGEAVGGGAEGDRRRIHFQAAVVPDLVTRGDSGEGFPGGSGDESGVFAAQRERNLERLVVPGDHRLIVAGEFPAVGARQLERLAAAHGEKLGQQMVGGEFRNFADGEDHFRARRMKPPGEGERKPVLPVGKNGEPPAPGVRFRHQFDAVHAVPHRSPAE</sequence>
<accession>A0A645FK33</accession>
<name>A0A645FK33_9ZZZZ</name>
<protein>
    <submittedName>
        <fullName evidence="2">Uncharacterized protein</fullName>
    </submittedName>
</protein>
<dbReference type="EMBL" id="VSSQ01060237">
    <property type="protein sequence ID" value="MPN13699.1"/>
    <property type="molecule type" value="Genomic_DNA"/>
</dbReference>
<comment type="caution">
    <text evidence="2">The sequence shown here is derived from an EMBL/GenBank/DDBJ whole genome shotgun (WGS) entry which is preliminary data.</text>
</comment>
<evidence type="ECO:0000313" key="2">
    <source>
        <dbReference type="EMBL" id="MPN13699.1"/>
    </source>
</evidence>
<gene>
    <name evidence="2" type="ORF">SDC9_161023</name>
</gene>
<dbReference type="AlphaFoldDB" id="A0A645FK33"/>
<feature type="region of interest" description="Disordered" evidence="1">
    <location>
        <begin position="175"/>
        <end position="205"/>
    </location>
</feature>
<organism evidence="2">
    <name type="scientific">bioreactor metagenome</name>
    <dbReference type="NCBI Taxonomy" id="1076179"/>
    <lineage>
        <taxon>unclassified sequences</taxon>
        <taxon>metagenomes</taxon>
        <taxon>ecological metagenomes</taxon>
    </lineage>
</organism>
<feature type="region of interest" description="Disordered" evidence="1">
    <location>
        <begin position="1"/>
        <end position="21"/>
    </location>
</feature>
<feature type="compositionally biased region" description="Acidic residues" evidence="1">
    <location>
        <begin position="1"/>
        <end position="10"/>
    </location>
</feature>
<evidence type="ECO:0000256" key="1">
    <source>
        <dbReference type="SAM" id="MobiDB-lite"/>
    </source>
</evidence>
<proteinExistence type="predicted"/>